<keyword evidence="2" id="KW-0472">Membrane</keyword>
<dbReference type="Proteomes" id="UP000308199">
    <property type="component" value="Unassembled WGS sequence"/>
</dbReference>
<protein>
    <submittedName>
        <fullName evidence="3">Uncharacterized protein</fullName>
    </submittedName>
</protein>
<evidence type="ECO:0000313" key="4">
    <source>
        <dbReference type="Proteomes" id="UP000308199"/>
    </source>
</evidence>
<dbReference type="OrthoDB" id="9909019at2759"/>
<dbReference type="EMBL" id="SGPK01000755">
    <property type="protein sequence ID" value="THG98152.1"/>
    <property type="molecule type" value="Genomic_DNA"/>
</dbReference>
<keyword evidence="4" id="KW-1185">Reference proteome</keyword>
<evidence type="ECO:0000256" key="2">
    <source>
        <dbReference type="SAM" id="Phobius"/>
    </source>
</evidence>
<accession>A0A4V6S0Y5</accession>
<sequence length="303" mass="34166">MRGQVRSATKRNENPACASHQPESSQQFGMCSRAVFRCFRWLERAVDKITGAAGPLFVTLAVVLITLGIFCFLPLDALIAFNLLGHYYLACTVSPGFVEGPSRVEGKGLFWARRQKVLRAGGACVLLFFFYVQGHALIACTLVAYLVLSTFCFAVLGYEKIWEAMGFSYTWAHWTPEVLFSLIYILCVVLCFAVGVMLLWHVWSICVAETSVENHDHDVYRRFAKERGQTFENSFDLGKLKNLELFFNLGEGGYSYTSLLLPLRVMPYTDGRTWARRLGYATHRGVQPGEELTDDDDDDDDEA</sequence>
<feature type="region of interest" description="Disordered" evidence="1">
    <location>
        <begin position="1"/>
        <end position="23"/>
    </location>
</feature>
<dbReference type="GO" id="GO:0016409">
    <property type="term" value="F:palmitoyltransferase activity"/>
    <property type="evidence" value="ECO:0007669"/>
    <property type="project" value="InterPro"/>
</dbReference>
<reference evidence="3 4" key="1">
    <citation type="submission" date="2019-02" db="EMBL/GenBank/DDBJ databases">
        <title>Genome sequencing of the rare red list fungi Phellinidium pouzarii.</title>
        <authorList>
            <person name="Buettner E."/>
            <person name="Kellner H."/>
        </authorList>
    </citation>
    <scope>NUCLEOTIDE SEQUENCE [LARGE SCALE GENOMIC DNA]</scope>
    <source>
        <strain evidence="3 4">DSM 108285</strain>
    </source>
</reference>
<feature type="transmembrane region" description="Helical" evidence="2">
    <location>
        <begin position="136"/>
        <end position="158"/>
    </location>
</feature>
<organism evidence="3 4">
    <name type="scientific">Phellinidium pouzarii</name>
    <dbReference type="NCBI Taxonomy" id="167371"/>
    <lineage>
        <taxon>Eukaryota</taxon>
        <taxon>Fungi</taxon>
        <taxon>Dikarya</taxon>
        <taxon>Basidiomycota</taxon>
        <taxon>Agaricomycotina</taxon>
        <taxon>Agaricomycetes</taxon>
        <taxon>Hymenochaetales</taxon>
        <taxon>Hymenochaetaceae</taxon>
        <taxon>Phellinidium</taxon>
    </lineage>
</organism>
<keyword evidence="2" id="KW-0812">Transmembrane</keyword>
<feature type="transmembrane region" description="Helical" evidence="2">
    <location>
        <begin position="49"/>
        <end position="75"/>
    </location>
</feature>
<proteinExistence type="predicted"/>
<dbReference type="AlphaFoldDB" id="A0A4V6S0Y5"/>
<feature type="transmembrane region" description="Helical" evidence="2">
    <location>
        <begin position="178"/>
        <end position="203"/>
    </location>
</feature>
<dbReference type="PANTHER" id="PTHR12246">
    <property type="entry name" value="PALMITOYLTRANSFERASE ZDHHC16"/>
    <property type="match status" value="1"/>
</dbReference>
<evidence type="ECO:0000256" key="1">
    <source>
        <dbReference type="SAM" id="MobiDB-lite"/>
    </source>
</evidence>
<comment type="caution">
    <text evidence="3">The sequence shown here is derived from an EMBL/GenBank/DDBJ whole genome shotgun (WGS) entry which is preliminary data.</text>
</comment>
<gene>
    <name evidence="3" type="ORF">EW145_g7477</name>
</gene>
<keyword evidence="2" id="KW-1133">Transmembrane helix</keyword>
<dbReference type="InterPro" id="IPR039859">
    <property type="entry name" value="PFA4/ZDH16/20/ERF2-like"/>
</dbReference>
<evidence type="ECO:0000313" key="3">
    <source>
        <dbReference type="EMBL" id="THG98152.1"/>
    </source>
</evidence>
<name>A0A4V6S0Y5_9AGAM</name>